<name>A0A2U8QXL8_9FLAO</name>
<keyword evidence="4" id="KW-1185">Reference proteome</keyword>
<feature type="chain" id="PRO_5015902282" description="Transporter" evidence="2">
    <location>
        <begin position="21"/>
        <end position="323"/>
    </location>
</feature>
<feature type="compositionally biased region" description="Basic residues" evidence="1">
    <location>
        <begin position="302"/>
        <end position="316"/>
    </location>
</feature>
<evidence type="ECO:0000313" key="3">
    <source>
        <dbReference type="EMBL" id="AWM14545.1"/>
    </source>
</evidence>
<feature type="signal peptide" evidence="2">
    <location>
        <begin position="1"/>
        <end position="20"/>
    </location>
</feature>
<dbReference type="KEGG" id="fse:DI487_12210"/>
<evidence type="ECO:0000313" key="4">
    <source>
        <dbReference type="Proteomes" id="UP000245429"/>
    </source>
</evidence>
<dbReference type="Proteomes" id="UP000245429">
    <property type="component" value="Chromosome"/>
</dbReference>
<evidence type="ECO:0008006" key="5">
    <source>
        <dbReference type="Google" id="ProtNLM"/>
    </source>
</evidence>
<evidence type="ECO:0000256" key="2">
    <source>
        <dbReference type="SAM" id="SignalP"/>
    </source>
</evidence>
<feature type="region of interest" description="Disordered" evidence="1">
    <location>
        <begin position="294"/>
        <end position="323"/>
    </location>
</feature>
<organism evidence="3 4">
    <name type="scientific">Flavobacterium sediminis</name>
    <dbReference type="NCBI Taxonomy" id="2201181"/>
    <lineage>
        <taxon>Bacteria</taxon>
        <taxon>Pseudomonadati</taxon>
        <taxon>Bacteroidota</taxon>
        <taxon>Flavobacteriia</taxon>
        <taxon>Flavobacteriales</taxon>
        <taxon>Flavobacteriaceae</taxon>
        <taxon>Flavobacterium</taxon>
    </lineage>
</organism>
<sequence length="323" mass="37358">MKRISIFLIFFLLSSPFLFAQFTDEINSNRPGRSMMAYSVGKKVIQAETGLMYKTENHDKLKYDANGIIGELQLRYGVWKEELEVVADIQYQTDKYTSTFLEENRSGFKQLTLGAKYLVYDPFKNYVEKENIYSWKANHRFKWRQFIPAVAVYAGANFALGDTPFNYAPSYIEEPSISPKITAIAQNHFGRHWVLVTNITYDKFTSDFKSLNYILTLTRGFNAKWSGFIENQGYSGDYYSDGVFRIGAAYLFDKNMQLDASIGKNIKSTPSLFFAGIGFSWRFAEKHEDVKLEEDNGSKMDKKMKKKADKEKKKRKDAVEIEE</sequence>
<dbReference type="OrthoDB" id="1421312at2"/>
<proteinExistence type="predicted"/>
<gene>
    <name evidence="3" type="ORF">DI487_12210</name>
</gene>
<reference evidence="3 4" key="1">
    <citation type="submission" date="2018-05" db="EMBL/GenBank/DDBJ databases">
        <title>Flavobacterium sp. MEBiC07310.</title>
        <authorList>
            <person name="Baek K."/>
        </authorList>
    </citation>
    <scope>NUCLEOTIDE SEQUENCE [LARGE SCALE GENOMIC DNA]</scope>
    <source>
        <strain evidence="3 4">MEBiC07310</strain>
    </source>
</reference>
<dbReference type="Pfam" id="PF13557">
    <property type="entry name" value="Phenol_MetA_deg"/>
    <property type="match status" value="1"/>
</dbReference>
<dbReference type="EMBL" id="CP029463">
    <property type="protein sequence ID" value="AWM14545.1"/>
    <property type="molecule type" value="Genomic_DNA"/>
</dbReference>
<dbReference type="AlphaFoldDB" id="A0A2U8QXL8"/>
<protein>
    <recommendedName>
        <fullName evidence="5">Transporter</fullName>
    </recommendedName>
</protein>
<evidence type="ECO:0000256" key="1">
    <source>
        <dbReference type="SAM" id="MobiDB-lite"/>
    </source>
</evidence>
<dbReference type="RefSeq" id="WP_109569903.1">
    <property type="nucleotide sequence ID" value="NZ_CP029463.1"/>
</dbReference>
<keyword evidence="2" id="KW-0732">Signal</keyword>
<dbReference type="InterPro" id="IPR025737">
    <property type="entry name" value="FApF"/>
</dbReference>
<accession>A0A2U8QXL8</accession>